<dbReference type="SMART" id="SM00530">
    <property type="entry name" value="HTH_XRE"/>
    <property type="match status" value="1"/>
</dbReference>
<dbReference type="PROSITE" id="PS50943">
    <property type="entry name" value="HTH_CROC1"/>
    <property type="match status" value="1"/>
</dbReference>
<accession>A0A942TAF4</accession>
<dbReference type="RefSeq" id="WP_213147716.1">
    <property type="nucleotide sequence ID" value="NZ_JAGYPE020000007.1"/>
</dbReference>
<evidence type="ECO:0000259" key="3">
    <source>
        <dbReference type="PROSITE" id="PS50943"/>
    </source>
</evidence>
<keyword evidence="2" id="KW-0472">Membrane</keyword>
<feature type="transmembrane region" description="Helical" evidence="2">
    <location>
        <begin position="57"/>
        <end position="82"/>
    </location>
</feature>
<keyword evidence="2" id="KW-0812">Transmembrane</keyword>
<dbReference type="AlphaFoldDB" id="A0A942TAF4"/>
<dbReference type="Gene3D" id="1.10.260.40">
    <property type="entry name" value="lambda repressor-like DNA-binding domains"/>
    <property type="match status" value="1"/>
</dbReference>
<keyword evidence="1" id="KW-0238">DNA-binding</keyword>
<dbReference type="PANTHER" id="PTHR46558">
    <property type="entry name" value="TRACRIPTIONAL REGULATORY PROTEIN-RELATED-RELATED"/>
    <property type="match status" value="1"/>
</dbReference>
<name>A0A942TAF4_9BACI</name>
<dbReference type="GO" id="GO:0003677">
    <property type="term" value="F:DNA binding"/>
    <property type="evidence" value="ECO:0007669"/>
    <property type="project" value="UniProtKB-KW"/>
</dbReference>
<proteinExistence type="predicted"/>
<dbReference type="InterPro" id="IPR001387">
    <property type="entry name" value="Cro/C1-type_HTH"/>
</dbReference>
<dbReference type="SUPFAM" id="SSF47413">
    <property type="entry name" value="lambda repressor-like DNA-binding domains"/>
    <property type="match status" value="1"/>
</dbReference>
<dbReference type="CDD" id="cd00093">
    <property type="entry name" value="HTH_XRE"/>
    <property type="match status" value="1"/>
</dbReference>
<comment type="caution">
    <text evidence="4">The sequence shown here is derived from an EMBL/GenBank/DDBJ whole genome shotgun (WGS) entry which is preliminary data.</text>
</comment>
<evidence type="ECO:0000256" key="2">
    <source>
        <dbReference type="SAM" id="Phobius"/>
    </source>
</evidence>
<dbReference type="EMBL" id="JAGYPE010000009">
    <property type="protein sequence ID" value="MBS4187908.1"/>
    <property type="molecule type" value="Genomic_DNA"/>
</dbReference>
<feature type="domain" description="HTH cro/C1-type" evidence="3">
    <location>
        <begin position="18"/>
        <end position="71"/>
    </location>
</feature>
<evidence type="ECO:0000313" key="4">
    <source>
        <dbReference type="EMBL" id="MBS4187908.1"/>
    </source>
</evidence>
<keyword evidence="2" id="KW-1133">Transmembrane helix</keyword>
<sequence length="99" mass="10900">MGSPQLKEKDAELVIKNLKLLRQTMKWTQEDLAKRVGVTRQTITAIESGKMIPSKTLALAILGIFTSLALLPTVGVVVKAVLDSTKLNDLWKKVIKGEE</sequence>
<dbReference type="Pfam" id="PF01381">
    <property type="entry name" value="HTH_3"/>
    <property type="match status" value="1"/>
</dbReference>
<gene>
    <name evidence="4" type="ORF">KHB02_41755</name>
</gene>
<dbReference type="InterPro" id="IPR010982">
    <property type="entry name" value="Lambda_DNA-bd_dom_sf"/>
</dbReference>
<dbReference type="PANTHER" id="PTHR46558:SF11">
    <property type="entry name" value="HTH-TYPE TRANSCRIPTIONAL REGULATOR XRE"/>
    <property type="match status" value="1"/>
</dbReference>
<reference evidence="4" key="1">
    <citation type="submission" date="2021-05" db="EMBL/GenBank/DDBJ databases">
        <title>Novel Bacillus species.</title>
        <authorList>
            <person name="Liu G."/>
        </authorList>
    </citation>
    <scope>NUCLEOTIDE SEQUENCE</scope>
    <source>
        <strain evidence="4">FJAT-50051</strain>
    </source>
</reference>
<evidence type="ECO:0000256" key="1">
    <source>
        <dbReference type="ARBA" id="ARBA00023125"/>
    </source>
</evidence>
<protein>
    <submittedName>
        <fullName evidence="4">Helix-turn-helix domain-containing protein</fullName>
    </submittedName>
</protein>
<organism evidence="4">
    <name type="scientific">Neobacillus citreus</name>
    <dbReference type="NCBI Taxonomy" id="2833578"/>
    <lineage>
        <taxon>Bacteria</taxon>
        <taxon>Bacillati</taxon>
        <taxon>Bacillota</taxon>
        <taxon>Bacilli</taxon>
        <taxon>Bacillales</taxon>
        <taxon>Bacillaceae</taxon>
        <taxon>Neobacillus</taxon>
    </lineage>
</organism>